<name>A0A2R3ZB43_9FLAO</name>
<dbReference type="Proteomes" id="UP000241507">
    <property type="component" value="Chromosome"/>
</dbReference>
<dbReference type="EMBL" id="CP028136">
    <property type="protein sequence ID" value="AVR47434.1"/>
    <property type="molecule type" value="Genomic_DNA"/>
</dbReference>
<evidence type="ECO:0000313" key="1">
    <source>
        <dbReference type="EMBL" id="AVR47434.1"/>
    </source>
</evidence>
<dbReference type="RefSeq" id="WP_107014202.1">
    <property type="nucleotide sequence ID" value="NZ_CP028136.1"/>
</dbReference>
<accession>A0A2R3ZB43</accession>
<evidence type="ECO:0000313" key="2">
    <source>
        <dbReference type="Proteomes" id="UP000241507"/>
    </source>
</evidence>
<evidence type="ECO:0008006" key="3">
    <source>
        <dbReference type="Google" id="ProtNLM"/>
    </source>
</evidence>
<dbReference type="NCBIfam" id="NF033487">
    <property type="entry name" value="Lacal_2735_fam"/>
    <property type="match status" value="1"/>
</dbReference>
<reference evidence="2" key="1">
    <citation type="submission" date="2018-03" db="EMBL/GenBank/DDBJ databases">
        <title>Gramella fulva sp. nov., isolated from a dry surface of tidal flat.</title>
        <authorList>
            <person name="Hwang S.H."/>
            <person name="Hwang W.M."/>
            <person name="Kang K."/>
            <person name="Ahn T.-Y."/>
        </authorList>
    </citation>
    <scope>NUCLEOTIDE SEQUENCE [LARGE SCALE GENOMIC DNA]</scope>
    <source>
        <strain evidence="2">SH35</strain>
    </source>
</reference>
<dbReference type="OrthoDB" id="1453278at2"/>
<dbReference type="AlphaFoldDB" id="A0A2R3ZB43"/>
<sequence>MFRIFENKTREELLCEKYSRLMARSYKLALTDKEQSDKLNERAVKILEELKRMKSALID</sequence>
<gene>
    <name evidence="1" type="ORF">C7S20_10670</name>
</gene>
<protein>
    <recommendedName>
        <fullName evidence="3">Lacal_2735 family protein</fullName>
    </recommendedName>
</protein>
<dbReference type="InterPro" id="IPR045493">
    <property type="entry name" value="DUF6435"/>
</dbReference>
<dbReference type="KEGG" id="grs:C7S20_10670"/>
<keyword evidence="2" id="KW-1185">Reference proteome</keyword>
<organism evidence="1 2">
    <name type="scientific">Christiangramia fulva</name>
    <dbReference type="NCBI Taxonomy" id="2126553"/>
    <lineage>
        <taxon>Bacteria</taxon>
        <taxon>Pseudomonadati</taxon>
        <taxon>Bacteroidota</taxon>
        <taxon>Flavobacteriia</taxon>
        <taxon>Flavobacteriales</taxon>
        <taxon>Flavobacteriaceae</taxon>
        <taxon>Christiangramia</taxon>
    </lineage>
</organism>
<proteinExistence type="predicted"/>